<sequence length="113" mass="13070">MPLATASYTELLGNITDKLHQGHEKAEYGSGLLDRPSKELSAQHGKGFSRSNIFYMRKFYSCFPNRETLSHKLTWSHYFEILKADKLHLPDKETLMARLNVLLAQDRDDEVQE</sequence>
<dbReference type="OrthoDB" id="9801263at2"/>
<dbReference type="InterPro" id="IPR041527">
    <property type="entry name" value="YhcG_N"/>
</dbReference>
<keyword evidence="3" id="KW-1185">Reference proteome</keyword>
<proteinExistence type="predicted"/>
<evidence type="ECO:0000313" key="2">
    <source>
        <dbReference type="EMBL" id="ASF48552.1"/>
    </source>
</evidence>
<dbReference type="Proteomes" id="UP000197019">
    <property type="component" value="Chromosome"/>
</dbReference>
<dbReference type="AlphaFoldDB" id="A0A1Z4C4T9"/>
<reference evidence="2 3" key="1">
    <citation type="submission" date="2017-06" db="EMBL/GenBank/DDBJ databases">
        <title>Genome Sequencing of the methanotroph Methylovulum psychrotolerants str. HV10-M2 isolated from a high-altitude environment.</title>
        <authorList>
            <person name="Mateos-Rivera A."/>
        </authorList>
    </citation>
    <scope>NUCLEOTIDE SEQUENCE [LARGE SCALE GENOMIC DNA]</scope>
    <source>
        <strain evidence="2 3">HV10_M2</strain>
    </source>
</reference>
<feature type="domain" description="YhcG N-terminal" evidence="1">
    <location>
        <begin position="13"/>
        <end position="85"/>
    </location>
</feature>
<dbReference type="InterPro" id="IPR053148">
    <property type="entry name" value="PD-DEXK-like_domain"/>
</dbReference>
<dbReference type="EMBL" id="CP022129">
    <property type="protein sequence ID" value="ASF48552.1"/>
    <property type="molecule type" value="Genomic_DNA"/>
</dbReference>
<name>A0A1Z4C4T9_9GAMM</name>
<dbReference type="Pfam" id="PF17761">
    <property type="entry name" value="DUF1016_N"/>
    <property type="match status" value="1"/>
</dbReference>
<dbReference type="KEGG" id="mpsy:CEK71_22215"/>
<dbReference type="PANTHER" id="PTHR30547">
    <property type="entry name" value="UNCHARACTERIZED PROTEIN YHCG-RELATED"/>
    <property type="match status" value="1"/>
</dbReference>
<accession>A0A1Z4C4T9</accession>
<protein>
    <recommendedName>
        <fullName evidence="1">YhcG N-terminal domain-containing protein</fullName>
    </recommendedName>
</protein>
<gene>
    <name evidence="2" type="ORF">CEK71_22215</name>
</gene>
<dbReference type="PANTHER" id="PTHR30547:SF5">
    <property type="entry name" value="NUCLEASE YHCG-RELATED"/>
    <property type="match status" value="1"/>
</dbReference>
<evidence type="ECO:0000313" key="3">
    <source>
        <dbReference type="Proteomes" id="UP000197019"/>
    </source>
</evidence>
<dbReference type="RefSeq" id="WP_088621414.1">
    <property type="nucleotide sequence ID" value="NZ_CP022129.1"/>
</dbReference>
<organism evidence="2 3">
    <name type="scientific">Methylovulum psychrotolerans</name>
    <dbReference type="NCBI Taxonomy" id="1704499"/>
    <lineage>
        <taxon>Bacteria</taxon>
        <taxon>Pseudomonadati</taxon>
        <taxon>Pseudomonadota</taxon>
        <taxon>Gammaproteobacteria</taxon>
        <taxon>Methylococcales</taxon>
        <taxon>Methylococcaceae</taxon>
        <taxon>Methylovulum</taxon>
    </lineage>
</organism>
<evidence type="ECO:0000259" key="1">
    <source>
        <dbReference type="Pfam" id="PF17761"/>
    </source>
</evidence>